<keyword evidence="8" id="KW-1185">Reference proteome</keyword>
<protein>
    <submittedName>
        <fullName evidence="7">50S ribosomal protein L16 arginine hydroxylase</fullName>
    </submittedName>
</protein>
<keyword evidence="4" id="KW-0560">Oxidoreductase</keyword>
<dbReference type="InterPro" id="IPR046799">
    <property type="entry name" value="ROXA-like_wH"/>
</dbReference>
<accession>A0ABQ1HWU4</accession>
<dbReference type="Gene3D" id="3.40.366.30">
    <property type="entry name" value="50S ribosomal protein L16 arginine hydroxylase, Chain A, Domain 2"/>
    <property type="match status" value="1"/>
</dbReference>
<dbReference type="PROSITE" id="PS51184">
    <property type="entry name" value="JMJC"/>
    <property type="match status" value="1"/>
</dbReference>
<evidence type="ECO:0000256" key="4">
    <source>
        <dbReference type="ARBA" id="ARBA00023002"/>
    </source>
</evidence>
<comment type="cofactor">
    <cofactor evidence="1">
        <name>Fe(2+)</name>
        <dbReference type="ChEBI" id="CHEBI:29033"/>
    </cofactor>
</comment>
<dbReference type="Pfam" id="PF20514">
    <property type="entry name" value="WHD_ROXA"/>
    <property type="match status" value="1"/>
</dbReference>
<evidence type="ECO:0000256" key="2">
    <source>
        <dbReference type="ARBA" id="ARBA00022723"/>
    </source>
</evidence>
<dbReference type="SMART" id="SM00558">
    <property type="entry name" value="JmjC"/>
    <property type="match status" value="1"/>
</dbReference>
<organism evidence="7 8">
    <name type="scientific">Agarivorans gilvus</name>
    <dbReference type="NCBI Taxonomy" id="680279"/>
    <lineage>
        <taxon>Bacteria</taxon>
        <taxon>Pseudomonadati</taxon>
        <taxon>Pseudomonadota</taxon>
        <taxon>Gammaproteobacteria</taxon>
        <taxon>Alteromonadales</taxon>
        <taxon>Alteromonadaceae</taxon>
        <taxon>Agarivorans</taxon>
    </lineage>
</organism>
<dbReference type="Gene3D" id="2.60.120.650">
    <property type="entry name" value="Cupin"/>
    <property type="match status" value="1"/>
</dbReference>
<name>A0ABQ1HWU4_9ALTE</name>
<evidence type="ECO:0000256" key="3">
    <source>
        <dbReference type="ARBA" id="ARBA00022964"/>
    </source>
</evidence>
<evidence type="ECO:0000313" key="7">
    <source>
        <dbReference type="EMBL" id="GGA93390.1"/>
    </source>
</evidence>
<keyword evidence="7" id="KW-0689">Ribosomal protein</keyword>
<dbReference type="PANTHER" id="PTHR13096">
    <property type="entry name" value="MINA53 MYC INDUCED NUCLEAR ANTIGEN"/>
    <property type="match status" value="1"/>
</dbReference>
<keyword evidence="3" id="KW-0223">Dioxygenase</keyword>
<dbReference type="InterPro" id="IPR039994">
    <property type="entry name" value="NO66-like"/>
</dbReference>
<dbReference type="GO" id="GO:0005840">
    <property type="term" value="C:ribosome"/>
    <property type="evidence" value="ECO:0007669"/>
    <property type="project" value="UniProtKB-KW"/>
</dbReference>
<evidence type="ECO:0000256" key="1">
    <source>
        <dbReference type="ARBA" id="ARBA00001954"/>
    </source>
</evidence>
<dbReference type="EMBL" id="BMDY01000001">
    <property type="protein sequence ID" value="GGA93390.1"/>
    <property type="molecule type" value="Genomic_DNA"/>
</dbReference>
<reference evidence="8" key="1">
    <citation type="journal article" date="2019" name="Int. J. Syst. Evol. Microbiol.">
        <title>The Global Catalogue of Microorganisms (GCM) 10K type strain sequencing project: providing services to taxonomists for standard genome sequencing and annotation.</title>
        <authorList>
            <consortium name="The Broad Institute Genomics Platform"/>
            <consortium name="The Broad Institute Genome Sequencing Center for Infectious Disease"/>
            <person name="Wu L."/>
            <person name="Ma J."/>
        </authorList>
    </citation>
    <scope>NUCLEOTIDE SEQUENCE [LARGE SCALE GENOMIC DNA]</scope>
    <source>
        <strain evidence="8">CGMCC 1.10131</strain>
    </source>
</reference>
<keyword evidence="2" id="KW-0479">Metal-binding</keyword>
<dbReference type="InterPro" id="IPR003347">
    <property type="entry name" value="JmjC_dom"/>
</dbReference>
<keyword evidence="7" id="KW-0687">Ribonucleoprotein</keyword>
<evidence type="ECO:0000313" key="8">
    <source>
        <dbReference type="Proteomes" id="UP000651977"/>
    </source>
</evidence>
<feature type="domain" description="JmjC" evidence="6">
    <location>
        <begin position="92"/>
        <end position="219"/>
    </location>
</feature>
<dbReference type="SUPFAM" id="SSF51197">
    <property type="entry name" value="Clavaminate synthase-like"/>
    <property type="match status" value="1"/>
</dbReference>
<proteinExistence type="predicted"/>
<dbReference type="RefSeq" id="WP_055731863.1">
    <property type="nucleotide sequence ID" value="NZ_BMDY01000001.1"/>
</dbReference>
<gene>
    <name evidence="7" type="ORF">GCM10007414_02590</name>
</gene>
<dbReference type="Proteomes" id="UP000651977">
    <property type="component" value="Unassembled WGS sequence"/>
</dbReference>
<evidence type="ECO:0000256" key="5">
    <source>
        <dbReference type="ARBA" id="ARBA00023004"/>
    </source>
</evidence>
<sequence>MMYEVSFNQDEFMATYWQQQAVVFKKGMGNFVDPLSPEELAGLAMESEIQSRLVTCHEQQWQAQLGPFEDFAALGESHSSLLVQGVDHWHPRVNLLAEAFQFIPNWRFDDVMVSYSTPEGGVGPHIDQYGVFIIQGEGRRHWRVGEKQILKVLSPDPHLKHCEPFKAIIDVVLEAGDVLYIPPGCPHEGYAIEAAMNYSIGFRAPNSLELVGGFADYLLQHQPQTSRFSDAKRCVTQEFGRIAEHESQALNKMMVKLLSSPEISAQFLGEYLSDSAHSSDIVVLHNSEQRLALADLAELVEQGLALRRCAGIKALYLDVLPYQIFVDGQAYMVPNCSWALAKSMCDHNAIDAHSLRALKQDSHQLSWLLDLLNHGYWYFDKVDSD</sequence>
<dbReference type="Pfam" id="PF08007">
    <property type="entry name" value="JmjC_2"/>
    <property type="match status" value="1"/>
</dbReference>
<comment type="caution">
    <text evidence="7">The sequence shown here is derived from an EMBL/GenBank/DDBJ whole genome shotgun (WGS) entry which is preliminary data.</text>
</comment>
<evidence type="ECO:0000259" key="6">
    <source>
        <dbReference type="PROSITE" id="PS51184"/>
    </source>
</evidence>
<dbReference type="PANTHER" id="PTHR13096:SF8">
    <property type="entry name" value="RIBOSOMAL OXYGENASE 1"/>
    <property type="match status" value="1"/>
</dbReference>
<keyword evidence="5" id="KW-0408">Iron</keyword>